<feature type="region of interest" description="Disordered" evidence="1">
    <location>
        <begin position="138"/>
        <end position="162"/>
    </location>
</feature>
<dbReference type="AlphaFoldDB" id="A0A2N5T0C9"/>
<protein>
    <submittedName>
        <fullName evidence="2">Uncharacterized protein</fullName>
    </submittedName>
</protein>
<feature type="compositionally biased region" description="Polar residues" evidence="1">
    <location>
        <begin position="269"/>
        <end position="288"/>
    </location>
</feature>
<dbReference type="SUPFAM" id="SSF50630">
    <property type="entry name" value="Acid proteases"/>
    <property type="match status" value="1"/>
</dbReference>
<evidence type="ECO:0000256" key="1">
    <source>
        <dbReference type="SAM" id="MobiDB-lite"/>
    </source>
</evidence>
<comment type="caution">
    <text evidence="2">The sequence shown here is derived from an EMBL/GenBank/DDBJ whole genome shotgun (WGS) entry which is preliminary data.</text>
</comment>
<dbReference type="InterPro" id="IPR021109">
    <property type="entry name" value="Peptidase_aspartic_dom_sf"/>
</dbReference>
<organism evidence="2 3">
    <name type="scientific">Puccinia coronata f. sp. avenae</name>
    <dbReference type="NCBI Taxonomy" id="200324"/>
    <lineage>
        <taxon>Eukaryota</taxon>
        <taxon>Fungi</taxon>
        <taxon>Dikarya</taxon>
        <taxon>Basidiomycota</taxon>
        <taxon>Pucciniomycotina</taxon>
        <taxon>Pucciniomycetes</taxon>
        <taxon>Pucciniales</taxon>
        <taxon>Pucciniaceae</taxon>
        <taxon>Puccinia</taxon>
    </lineage>
</organism>
<feature type="region of interest" description="Disordered" evidence="1">
    <location>
        <begin position="269"/>
        <end position="325"/>
    </location>
</feature>
<dbReference type="Proteomes" id="UP000235388">
    <property type="component" value="Unassembled WGS sequence"/>
</dbReference>
<accession>A0A2N5T0C9</accession>
<dbReference type="EMBL" id="PGCJ01000822">
    <property type="protein sequence ID" value="PLW18918.1"/>
    <property type="molecule type" value="Genomic_DNA"/>
</dbReference>
<name>A0A2N5T0C9_9BASI</name>
<proteinExistence type="predicted"/>
<gene>
    <name evidence="2" type="ORF">PCANC_12827</name>
</gene>
<feature type="compositionally biased region" description="Polar residues" evidence="1">
    <location>
        <begin position="297"/>
        <end position="323"/>
    </location>
</feature>
<evidence type="ECO:0000313" key="2">
    <source>
        <dbReference type="EMBL" id="PLW18918.1"/>
    </source>
</evidence>
<reference evidence="2 3" key="1">
    <citation type="submission" date="2017-11" db="EMBL/GenBank/DDBJ databases">
        <title>De novo assembly and phasing of dikaryotic genomes from two isolates of Puccinia coronata f. sp. avenae, the causal agent of oat crown rust.</title>
        <authorList>
            <person name="Miller M.E."/>
            <person name="Zhang Y."/>
            <person name="Omidvar V."/>
            <person name="Sperschneider J."/>
            <person name="Schwessinger B."/>
            <person name="Raley C."/>
            <person name="Palmer J.M."/>
            <person name="Garnica D."/>
            <person name="Upadhyaya N."/>
            <person name="Rathjen J."/>
            <person name="Taylor J.M."/>
            <person name="Park R.F."/>
            <person name="Dodds P.N."/>
            <person name="Hirsch C.D."/>
            <person name="Kianian S.F."/>
            <person name="Figueroa M."/>
        </authorList>
    </citation>
    <scope>NUCLEOTIDE SEQUENCE [LARGE SCALE GENOMIC DNA]</scope>
    <source>
        <strain evidence="2">12NC29</strain>
    </source>
</reference>
<evidence type="ECO:0000313" key="3">
    <source>
        <dbReference type="Proteomes" id="UP000235388"/>
    </source>
</evidence>
<feature type="region of interest" description="Disordered" evidence="1">
    <location>
        <begin position="1"/>
        <end position="73"/>
    </location>
</feature>
<keyword evidence="3" id="KW-1185">Reference proteome</keyword>
<sequence length="796" mass="89142">MLIKLSPHQRIKPLARKDKQLNGEESDAAYERDQREGTLSNLQPLRHPDFKQGTPEESLVVDTGPQNLNLFPRENLNKSTRGKTLDQSAKAILKVHLKKKVHFMQECTAEDLEVMQLLKDQAIGTHRILKTKIGRRNTGLEPFHGLPPQEKPSAGGRELSGSTQLQLPGTIRKPGWDHFRLVTLESSNAQLLRWGAKLDSIKKLCVKKGPSKVFEALLDATTVKIIEAQRAIKESLVIDLGEGQSFRDIEKLVPVVQTLDSKVHELSNQITGQMRGQPMTTDRQSSCPTDELKNVRLSHSSGAADTSSRASANYSPGTHTSAPGRTADASIRHELQKQLVNAITKSDWPKLSGQVEYNHMDFVHWIDTARRDSHVPDEVIVLKLLTILEGVALIWYKTMCMTFHTNKWTFWRGAICQKFGTTNWKRKKQYTFDQDKFVPGETPVAEWVTRQYKRLQAFEPNGSAELVNFCLLGLMSGEVEYKAKKAMPSLDLDISTLINVLEDIVDKTRLGRTKYRQAITTPEPKSDGDNDSGKKPLSEVKCFVCKKYRHTFRNCKKTIGVMSEEIVDMPTKDSLPVDDELVIGHTSTGTMVLEGSRGKNNLVAIKCNGQTALVLLDSGAVWTVVGQKYLANFCPDWERFVIRTKSGNFHSDSGTLLPLGVVKVKLSIGDVCLVIEAVVMKNIELQYFILGNNCLQKFHISLLNGTKRQFSIGTCLFLFDNTILLNGTKRQFSIGTCLFLFDNTINIIQPQEDSVGAFEQEVLRESKLGPQLTKVQQEGLISWSNAVTPLAIMQHA</sequence>
<dbReference type="OrthoDB" id="7608935at2759"/>
<dbReference type="Gene3D" id="2.40.70.10">
    <property type="entry name" value="Acid Proteases"/>
    <property type="match status" value="1"/>
</dbReference>